<reference evidence="2 3" key="1">
    <citation type="submission" date="2019-03" db="EMBL/GenBank/DDBJ databases">
        <title>Deep-cultivation of Planctomycetes and their phenomic and genomic characterization uncovers novel biology.</title>
        <authorList>
            <person name="Wiegand S."/>
            <person name="Jogler M."/>
            <person name="Boedeker C."/>
            <person name="Pinto D."/>
            <person name="Vollmers J."/>
            <person name="Rivas-Marin E."/>
            <person name="Kohn T."/>
            <person name="Peeters S.H."/>
            <person name="Heuer A."/>
            <person name="Rast P."/>
            <person name="Oberbeckmann S."/>
            <person name="Bunk B."/>
            <person name="Jeske O."/>
            <person name="Meyerdierks A."/>
            <person name="Storesund J.E."/>
            <person name="Kallscheuer N."/>
            <person name="Luecker S."/>
            <person name="Lage O.M."/>
            <person name="Pohl T."/>
            <person name="Merkel B.J."/>
            <person name="Hornburger P."/>
            <person name="Mueller R.-W."/>
            <person name="Bruemmer F."/>
            <person name="Labrenz M."/>
            <person name="Spormann A.M."/>
            <person name="Op den Camp H."/>
            <person name="Overmann J."/>
            <person name="Amann R."/>
            <person name="Jetten M.S.M."/>
            <person name="Mascher T."/>
            <person name="Medema M.H."/>
            <person name="Devos D.P."/>
            <person name="Kaster A.-K."/>
            <person name="Ovreas L."/>
            <person name="Rohde M."/>
            <person name="Galperin M.Y."/>
            <person name="Jogler C."/>
        </authorList>
    </citation>
    <scope>NUCLEOTIDE SEQUENCE [LARGE SCALE GENOMIC DNA]</scope>
    <source>
        <strain evidence="2 3">Enr13</strain>
    </source>
</reference>
<dbReference type="KEGG" id="snep:Enr13x_08910"/>
<dbReference type="OrthoDB" id="267728at2"/>
<keyword evidence="1" id="KW-0732">Signal</keyword>
<dbReference type="AlphaFoldDB" id="A0A518HJP4"/>
<dbReference type="RefSeq" id="WP_145384834.1">
    <property type="nucleotide sequence ID" value="NZ_CP037423.1"/>
</dbReference>
<sequence length="189" mass="20481" precursor="true">MARSLCSLLFLLTAGLLLADDWSAEDDTFDPSLPSVVIGDRSWIGDPSPFVHAQSSRTGYTHVNATNYPGLDPAVQLSLMLPLKAGETQPPGGGMLLLNEAQTRTLIKAFTDAVESKPGEKPEGVQIETSLEGAIWSLTAAEDDETRVVHLENKLKEKTHRYRFSVNASKKLLGAIKHSLEKLDSPAAE</sequence>
<gene>
    <name evidence="2" type="ORF">Enr13x_08910</name>
</gene>
<proteinExistence type="predicted"/>
<evidence type="ECO:0000313" key="2">
    <source>
        <dbReference type="EMBL" id="QDV41053.1"/>
    </source>
</evidence>
<evidence type="ECO:0000313" key="3">
    <source>
        <dbReference type="Proteomes" id="UP000319004"/>
    </source>
</evidence>
<name>A0A518HJP4_9BACT</name>
<keyword evidence="3" id="KW-1185">Reference proteome</keyword>
<dbReference type="EMBL" id="CP037423">
    <property type="protein sequence ID" value="QDV41053.1"/>
    <property type="molecule type" value="Genomic_DNA"/>
</dbReference>
<organism evidence="2 3">
    <name type="scientific">Stieleria neptunia</name>
    <dbReference type="NCBI Taxonomy" id="2527979"/>
    <lineage>
        <taxon>Bacteria</taxon>
        <taxon>Pseudomonadati</taxon>
        <taxon>Planctomycetota</taxon>
        <taxon>Planctomycetia</taxon>
        <taxon>Pirellulales</taxon>
        <taxon>Pirellulaceae</taxon>
        <taxon>Stieleria</taxon>
    </lineage>
</organism>
<evidence type="ECO:0000256" key="1">
    <source>
        <dbReference type="SAM" id="SignalP"/>
    </source>
</evidence>
<feature type="signal peptide" evidence="1">
    <location>
        <begin position="1"/>
        <end position="19"/>
    </location>
</feature>
<protein>
    <submittedName>
        <fullName evidence="2">Uncharacterized protein</fullName>
    </submittedName>
</protein>
<accession>A0A518HJP4</accession>
<feature type="chain" id="PRO_5021934523" evidence="1">
    <location>
        <begin position="20"/>
        <end position="189"/>
    </location>
</feature>
<dbReference type="Proteomes" id="UP000319004">
    <property type="component" value="Chromosome"/>
</dbReference>